<organism evidence="1 2">
    <name type="scientific">Brachionus plicatilis</name>
    <name type="common">Marine rotifer</name>
    <name type="synonym">Brachionus muelleri</name>
    <dbReference type="NCBI Taxonomy" id="10195"/>
    <lineage>
        <taxon>Eukaryota</taxon>
        <taxon>Metazoa</taxon>
        <taxon>Spiralia</taxon>
        <taxon>Gnathifera</taxon>
        <taxon>Rotifera</taxon>
        <taxon>Eurotatoria</taxon>
        <taxon>Monogononta</taxon>
        <taxon>Pseudotrocha</taxon>
        <taxon>Ploima</taxon>
        <taxon>Brachionidae</taxon>
        <taxon>Brachionus</taxon>
    </lineage>
</organism>
<dbReference type="AlphaFoldDB" id="A0A3M7QPL0"/>
<sequence>MDDDDDEENYLCTQQQQQQLEKKACKNIFDLTKSVRKTKANLCGILITQNSKQDDKLSPNIFFSSVVAYLKNSDADTLANL</sequence>
<name>A0A3M7QPL0_BRAPC</name>
<gene>
    <name evidence="1" type="ORF">BpHYR1_042618</name>
</gene>
<reference evidence="1 2" key="1">
    <citation type="journal article" date="2018" name="Sci. Rep.">
        <title>Genomic signatures of local adaptation to the degree of environmental predictability in rotifers.</title>
        <authorList>
            <person name="Franch-Gras L."/>
            <person name="Hahn C."/>
            <person name="Garcia-Roger E.M."/>
            <person name="Carmona M.J."/>
            <person name="Serra M."/>
            <person name="Gomez A."/>
        </authorList>
    </citation>
    <scope>NUCLEOTIDE SEQUENCE [LARGE SCALE GENOMIC DNA]</scope>
    <source>
        <strain evidence="1">HYR1</strain>
    </source>
</reference>
<dbReference type="Proteomes" id="UP000276133">
    <property type="component" value="Unassembled WGS sequence"/>
</dbReference>
<comment type="caution">
    <text evidence="1">The sequence shown here is derived from an EMBL/GenBank/DDBJ whole genome shotgun (WGS) entry which is preliminary data.</text>
</comment>
<proteinExistence type="predicted"/>
<evidence type="ECO:0000313" key="1">
    <source>
        <dbReference type="EMBL" id="RNA12925.1"/>
    </source>
</evidence>
<keyword evidence="2" id="KW-1185">Reference proteome</keyword>
<protein>
    <submittedName>
        <fullName evidence="1">Uncharacterized protein</fullName>
    </submittedName>
</protein>
<accession>A0A3M7QPL0</accession>
<dbReference type="EMBL" id="REGN01005561">
    <property type="protein sequence ID" value="RNA12925.1"/>
    <property type="molecule type" value="Genomic_DNA"/>
</dbReference>
<evidence type="ECO:0000313" key="2">
    <source>
        <dbReference type="Proteomes" id="UP000276133"/>
    </source>
</evidence>